<dbReference type="Gramene" id="OBART03G02690.1">
    <property type="protein sequence ID" value="OBART03G02690.1"/>
    <property type="gene ID" value="OBART03G02690"/>
</dbReference>
<dbReference type="PaxDb" id="65489-OBART03G02690.1"/>
<feature type="compositionally biased region" description="Polar residues" evidence="1">
    <location>
        <begin position="1"/>
        <end position="16"/>
    </location>
</feature>
<evidence type="ECO:0000256" key="1">
    <source>
        <dbReference type="SAM" id="MobiDB-lite"/>
    </source>
</evidence>
<dbReference type="EnsemblPlants" id="OBART03G02690.1">
    <property type="protein sequence ID" value="OBART03G02690.1"/>
    <property type="gene ID" value="OBART03G02690"/>
</dbReference>
<sequence length="87" mass="9579">MVQRSNILTWTGSTADQEGPWPRSMAHIALCERSLFVTNRPSTKKTRDEWPMPDNSGLRGRISSADRHSASLVGTGKLGLGRRSVTV</sequence>
<feature type="region of interest" description="Disordered" evidence="1">
    <location>
        <begin position="40"/>
        <end position="70"/>
    </location>
</feature>
<proteinExistence type="predicted"/>
<protein>
    <submittedName>
        <fullName evidence="2">Uncharacterized protein</fullName>
    </submittedName>
</protein>
<evidence type="ECO:0000313" key="3">
    <source>
        <dbReference type="Proteomes" id="UP000026960"/>
    </source>
</evidence>
<name>A0A0D3FDG7_9ORYZ</name>
<feature type="region of interest" description="Disordered" evidence="1">
    <location>
        <begin position="1"/>
        <end position="21"/>
    </location>
</feature>
<accession>A0A0D3FDG7</accession>
<keyword evidence="3" id="KW-1185">Reference proteome</keyword>
<dbReference type="HOGENOM" id="CLU_190967_0_0_1"/>
<organism evidence="2">
    <name type="scientific">Oryza barthii</name>
    <dbReference type="NCBI Taxonomy" id="65489"/>
    <lineage>
        <taxon>Eukaryota</taxon>
        <taxon>Viridiplantae</taxon>
        <taxon>Streptophyta</taxon>
        <taxon>Embryophyta</taxon>
        <taxon>Tracheophyta</taxon>
        <taxon>Spermatophyta</taxon>
        <taxon>Magnoliopsida</taxon>
        <taxon>Liliopsida</taxon>
        <taxon>Poales</taxon>
        <taxon>Poaceae</taxon>
        <taxon>BOP clade</taxon>
        <taxon>Oryzoideae</taxon>
        <taxon>Oryzeae</taxon>
        <taxon>Oryzinae</taxon>
        <taxon>Oryza</taxon>
    </lineage>
</organism>
<evidence type="ECO:0000313" key="2">
    <source>
        <dbReference type="EnsemblPlants" id="OBART03G02690.1"/>
    </source>
</evidence>
<reference evidence="2" key="1">
    <citation type="journal article" date="2009" name="Rice">
        <title>De Novo Next Generation Sequencing of Plant Genomes.</title>
        <authorList>
            <person name="Rounsley S."/>
            <person name="Marri P.R."/>
            <person name="Yu Y."/>
            <person name="He R."/>
            <person name="Sisneros N."/>
            <person name="Goicoechea J.L."/>
            <person name="Lee S.J."/>
            <person name="Angelova A."/>
            <person name="Kudrna D."/>
            <person name="Luo M."/>
            <person name="Affourtit J."/>
            <person name="Desany B."/>
            <person name="Knight J."/>
            <person name="Niazi F."/>
            <person name="Egholm M."/>
            <person name="Wing R.A."/>
        </authorList>
    </citation>
    <scope>NUCLEOTIDE SEQUENCE [LARGE SCALE GENOMIC DNA]</scope>
    <source>
        <strain evidence="2">cv. IRGC 105608</strain>
    </source>
</reference>
<reference evidence="2" key="2">
    <citation type="submission" date="2015-03" db="UniProtKB">
        <authorList>
            <consortium name="EnsemblPlants"/>
        </authorList>
    </citation>
    <scope>IDENTIFICATION</scope>
</reference>
<dbReference type="AlphaFoldDB" id="A0A0D3FDG7"/>
<dbReference type="Proteomes" id="UP000026960">
    <property type="component" value="Chromosome 3"/>
</dbReference>